<organism evidence="1 2">
    <name type="scientific">Methylorubrum salsuginis</name>
    <dbReference type="NCBI Taxonomy" id="414703"/>
    <lineage>
        <taxon>Bacteria</taxon>
        <taxon>Pseudomonadati</taxon>
        <taxon>Pseudomonadota</taxon>
        <taxon>Alphaproteobacteria</taxon>
        <taxon>Hyphomicrobiales</taxon>
        <taxon>Methylobacteriaceae</taxon>
        <taxon>Methylorubrum</taxon>
    </lineage>
</organism>
<dbReference type="OrthoDB" id="2375382at2"/>
<proteinExistence type="predicted"/>
<evidence type="ECO:0000313" key="2">
    <source>
        <dbReference type="Proteomes" id="UP000198804"/>
    </source>
</evidence>
<dbReference type="EMBL" id="FOSV01000014">
    <property type="protein sequence ID" value="SFL39087.1"/>
    <property type="molecule type" value="Genomic_DNA"/>
</dbReference>
<protein>
    <recommendedName>
        <fullName evidence="3">DDE superfamily endonuclease</fullName>
    </recommendedName>
</protein>
<keyword evidence="2" id="KW-1185">Reference proteome</keyword>
<dbReference type="Proteomes" id="UP000198804">
    <property type="component" value="Unassembled WGS sequence"/>
</dbReference>
<evidence type="ECO:0000313" key="1">
    <source>
        <dbReference type="EMBL" id="SFL39087.1"/>
    </source>
</evidence>
<name>A0A1I4HBX2_9HYPH</name>
<dbReference type="RefSeq" id="WP_091948554.1">
    <property type="nucleotide sequence ID" value="NZ_FOSV01000014.1"/>
</dbReference>
<evidence type="ECO:0008006" key="3">
    <source>
        <dbReference type="Google" id="ProtNLM"/>
    </source>
</evidence>
<accession>A0A1I4HBX2</accession>
<gene>
    <name evidence="1" type="ORF">SAMN04488125_11422</name>
</gene>
<dbReference type="AlphaFoldDB" id="A0A1I4HBX2"/>
<reference evidence="2" key="1">
    <citation type="submission" date="2016-10" db="EMBL/GenBank/DDBJ databases">
        <authorList>
            <person name="Varghese N."/>
            <person name="Submissions S."/>
        </authorList>
    </citation>
    <scope>NUCLEOTIDE SEQUENCE [LARGE SCALE GENOMIC DNA]</scope>
    <source>
        <strain evidence="2">CGMCC 1.6474</strain>
    </source>
</reference>
<sequence length="163" mass="18846">MLADERVALEGPPRLSPETIRRTSEKNRLKPHLRKMWCIPPEQSAAFVSHMEDGLDVYQRPADPCRPLVCLDETSLQLIGEVRPPRPVRRGRSARYDSEYVRHGTANLLLAFAPLSGQRVVAAAWQQRRNARGVDADWRFTTEDARIKLRKPTRQWRRDRILG</sequence>